<accession>A0A1N6Q6D0</accession>
<evidence type="ECO:0000256" key="1">
    <source>
        <dbReference type="ARBA" id="ARBA00009924"/>
    </source>
</evidence>
<keyword evidence="7" id="KW-1185">Reference proteome</keyword>
<dbReference type="NCBIfam" id="TIGR03709">
    <property type="entry name" value="PPK2_rel_1"/>
    <property type="match status" value="1"/>
</dbReference>
<feature type="domain" description="Polyphosphate kinase-2-related" evidence="4">
    <location>
        <begin position="30"/>
        <end position="268"/>
    </location>
</feature>
<dbReference type="PANTHER" id="PTHR34383">
    <property type="entry name" value="POLYPHOSPHATE:AMP PHOSPHOTRANSFERASE-RELATED"/>
    <property type="match status" value="1"/>
</dbReference>
<dbReference type="PIRSF" id="PIRSF028756">
    <property type="entry name" value="PPK2_prd"/>
    <property type="match status" value="1"/>
</dbReference>
<dbReference type="GO" id="GO:0006797">
    <property type="term" value="P:polyphosphate metabolic process"/>
    <property type="evidence" value="ECO:0007669"/>
    <property type="project" value="InterPro"/>
</dbReference>
<dbReference type="InterPro" id="IPR022300">
    <property type="entry name" value="PPK2-rel_1"/>
</dbReference>
<evidence type="ECO:0000256" key="3">
    <source>
        <dbReference type="ARBA" id="ARBA00022777"/>
    </source>
</evidence>
<keyword evidence="3" id="KW-0418">Kinase</keyword>
<dbReference type="Proteomes" id="UP000541583">
    <property type="component" value="Unassembled WGS sequence"/>
</dbReference>
<dbReference type="EMBL" id="JACHCA010000001">
    <property type="protein sequence ID" value="MBB6126395.1"/>
    <property type="molecule type" value="Genomic_DNA"/>
</dbReference>
<protein>
    <submittedName>
        <fullName evidence="6">PPK2 family polyphosphate:nucleotide phosphotransferase</fullName>
    </submittedName>
</protein>
<evidence type="ECO:0000313" key="5">
    <source>
        <dbReference type="EMBL" id="MBB6107330.1"/>
    </source>
</evidence>
<dbReference type="Gene3D" id="3.40.50.300">
    <property type="entry name" value="P-loop containing nucleotide triphosphate hydrolases"/>
    <property type="match status" value="1"/>
</dbReference>
<keyword evidence="2 6" id="KW-0808">Transferase</keyword>
<organism evidence="6 8">
    <name type="scientific">Mucilaginibacter lappiensis</name>
    <dbReference type="NCBI Taxonomy" id="354630"/>
    <lineage>
        <taxon>Bacteria</taxon>
        <taxon>Pseudomonadati</taxon>
        <taxon>Bacteroidota</taxon>
        <taxon>Sphingobacteriia</taxon>
        <taxon>Sphingobacteriales</taxon>
        <taxon>Sphingobacteriaceae</taxon>
        <taxon>Mucilaginibacter</taxon>
    </lineage>
</organism>
<evidence type="ECO:0000313" key="8">
    <source>
        <dbReference type="Proteomes" id="UP000548326"/>
    </source>
</evidence>
<dbReference type="GO" id="GO:0008976">
    <property type="term" value="F:polyphosphate kinase activity"/>
    <property type="evidence" value="ECO:0007669"/>
    <property type="project" value="InterPro"/>
</dbReference>
<evidence type="ECO:0000256" key="2">
    <source>
        <dbReference type="ARBA" id="ARBA00022679"/>
    </source>
</evidence>
<comment type="caution">
    <text evidence="6">The sequence shown here is derived from an EMBL/GenBank/DDBJ whole genome shotgun (WGS) entry which is preliminary data.</text>
</comment>
<dbReference type="Pfam" id="PF03976">
    <property type="entry name" value="PPK2"/>
    <property type="match status" value="1"/>
</dbReference>
<dbReference type="InterPro" id="IPR027417">
    <property type="entry name" value="P-loop_NTPase"/>
</dbReference>
<dbReference type="Proteomes" id="UP000548326">
    <property type="component" value="Unassembled WGS sequence"/>
</dbReference>
<evidence type="ECO:0000313" key="7">
    <source>
        <dbReference type="Proteomes" id="UP000541583"/>
    </source>
</evidence>
<dbReference type="InterPro" id="IPR022488">
    <property type="entry name" value="PPK2-related"/>
</dbReference>
<dbReference type="PANTHER" id="PTHR34383:SF3">
    <property type="entry name" value="POLYPHOSPHATE:AMP PHOSPHOTRANSFERASE"/>
    <property type="match status" value="1"/>
</dbReference>
<dbReference type="STRING" id="354630.SAMN05421821_101747"/>
<dbReference type="OrthoDB" id="9775224at2"/>
<evidence type="ECO:0000313" key="6">
    <source>
        <dbReference type="EMBL" id="MBB6126395.1"/>
    </source>
</evidence>
<evidence type="ECO:0000259" key="4">
    <source>
        <dbReference type="Pfam" id="PF03976"/>
    </source>
</evidence>
<reference evidence="7 8" key="1">
    <citation type="submission" date="2020-08" db="EMBL/GenBank/DDBJ databases">
        <title>Genomic Encyclopedia of Type Strains, Phase IV (KMG-V): Genome sequencing to study the core and pangenomes of soil and plant-associated prokaryotes.</title>
        <authorList>
            <person name="Whitman W."/>
        </authorList>
    </citation>
    <scope>NUCLEOTIDE SEQUENCE [LARGE SCALE GENOMIC DNA]</scope>
    <source>
        <strain evidence="5 7">ANJLi2</strain>
        <strain evidence="6 8">MP601</strain>
    </source>
</reference>
<gene>
    <name evidence="6" type="ORF">HDF22_000496</name>
    <name evidence="5" type="ORF">HDF23_000060</name>
</gene>
<dbReference type="AlphaFoldDB" id="A0A1N6Q6D0"/>
<comment type="similarity">
    <text evidence="1">Belongs to the polyphosphate kinase 2 (PPK2) family. Class I subfamily.</text>
</comment>
<sequence length="292" mass="34084">MSNIINKFKIDNGKGFSLKDHDSAYADGFEKDDAKDVLTALIAETSDLQTELYAANKYALLIIFQAMDAAGKDSAIAHTLSGLNPQGCQVYSFKQPSTEDYQHDFLWRHYKTLPERGRIGIHNRSHYENVLITKVHPELILKEKLPDINNVKDIDSKFWNKRYQSIRAFEEHLTINGTVIIKFFLNVSKDEQKARFLQRIDDPKKNWKFSASDIEERKRWDDYMTAYQKAIQETATKDCPWYVIPADKKWFTRIAISNVILQTLKDLKLKYPVLPKEEKDRLDECKKMLVKE</sequence>
<proteinExistence type="inferred from homology"/>
<dbReference type="RefSeq" id="WP_076370457.1">
    <property type="nucleotide sequence ID" value="NZ_FTMG01000001.1"/>
</dbReference>
<name>A0A1N6Q6D0_9SPHI</name>
<dbReference type="EMBL" id="JACHCB010000001">
    <property type="protein sequence ID" value="MBB6107330.1"/>
    <property type="molecule type" value="Genomic_DNA"/>
</dbReference>
<dbReference type="InterPro" id="IPR016898">
    <property type="entry name" value="Polyphosphate_phosphotransfera"/>
</dbReference>
<dbReference type="SUPFAM" id="SSF52540">
    <property type="entry name" value="P-loop containing nucleoside triphosphate hydrolases"/>
    <property type="match status" value="1"/>
</dbReference>